<accession>A0A162VIG7</accession>
<dbReference type="AlphaFoldDB" id="A0A162VIG7"/>
<organism evidence="1 2">
    <name type="scientific">Didymella rabiei</name>
    <name type="common">Chickpea ascochyta blight fungus</name>
    <name type="synonym">Mycosphaerella rabiei</name>
    <dbReference type="NCBI Taxonomy" id="5454"/>
    <lineage>
        <taxon>Eukaryota</taxon>
        <taxon>Fungi</taxon>
        <taxon>Dikarya</taxon>
        <taxon>Ascomycota</taxon>
        <taxon>Pezizomycotina</taxon>
        <taxon>Dothideomycetes</taxon>
        <taxon>Pleosporomycetidae</taxon>
        <taxon>Pleosporales</taxon>
        <taxon>Pleosporineae</taxon>
        <taxon>Didymellaceae</taxon>
        <taxon>Ascochyta</taxon>
    </lineage>
</organism>
<dbReference type="OrthoDB" id="3512845at2759"/>
<keyword evidence="2" id="KW-1185">Reference proteome</keyword>
<dbReference type="Proteomes" id="UP000076837">
    <property type="component" value="Unassembled WGS sequence"/>
</dbReference>
<dbReference type="Pfam" id="PF13671">
    <property type="entry name" value="AAA_33"/>
    <property type="match status" value="1"/>
</dbReference>
<proteinExistence type="predicted"/>
<name>A0A162VIG7_DIDRA</name>
<comment type="caution">
    <text evidence="1">The sequence shown here is derived from an EMBL/GenBank/DDBJ whole genome shotgun (WGS) entry which is preliminary data.</text>
</comment>
<evidence type="ECO:0000313" key="1">
    <source>
        <dbReference type="EMBL" id="KZM18477.1"/>
    </source>
</evidence>
<sequence>MEVCLPARLQPLLQRTQSDSRPVVVMTCGIAGAGKTTLANSIVKQHPQFTNISIDYIIFSAHGIYGIDYPASESLYDRYQDEADTIYLQTFYKLLAENKDIVLERSFYSKQDREDFRLIAKQHGARVVLVFLRAKDKEVLWNRIGTRRLNEKTADSAFDISRETFEMYWDGFEDPEGEGEIIIEVT</sequence>
<dbReference type="InterPro" id="IPR027417">
    <property type="entry name" value="P-loop_NTPase"/>
</dbReference>
<dbReference type="SUPFAM" id="SSF52540">
    <property type="entry name" value="P-loop containing nucleoside triphosphate hydrolases"/>
    <property type="match status" value="1"/>
</dbReference>
<gene>
    <name evidence="1" type="ORF">ST47_g10360</name>
</gene>
<dbReference type="Gene3D" id="3.40.50.300">
    <property type="entry name" value="P-loop containing nucleotide triphosphate hydrolases"/>
    <property type="match status" value="1"/>
</dbReference>
<protein>
    <submittedName>
        <fullName evidence="1">Uncharacterized protein</fullName>
    </submittedName>
</protein>
<evidence type="ECO:0000313" key="2">
    <source>
        <dbReference type="Proteomes" id="UP000076837"/>
    </source>
</evidence>
<reference evidence="1 2" key="1">
    <citation type="journal article" date="2016" name="Sci. Rep.">
        <title>Draft genome sequencing and secretome analysis of fungal phytopathogen Ascochyta rabiei provides insight into the necrotrophic effector repertoire.</title>
        <authorList>
            <person name="Verma S."/>
            <person name="Gazara R.K."/>
            <person name="Nizam S."/>
            <person name="Parween S."/>
            <person name="Chattopadhyay D."/>
            <person name="Verma P.K."/>
        </authorList>
    </citation>
    <scope>NUCLEOTIDE SEQUENCE [LARGE SCALE GENOMIC DNA]</scope>
    <source>
        <strain evidence="1 2">ArDII</strain>
    </source>
</reference>
<dbReference type="EMBL" id="JYNV01000328">
    <property type="protein sequence ID" value="KZM18477.1"/>
    <property type="molecule type" value="Genomic_DNA"/>
</dbReference>